<dbReference type="EMBL" id="ABEE02000016">
    <property type="protein sequence ID" value="EDP24203.1"/>
    <property type="molecule type" value="Genomic_DNA"/>
</dbReference>
<evidence type="ECO:0000313" key="2">
    <source>
        <dbReference type="EMBL" id="EDP24203.1"/>
    </source>
</evidence>
<reference evidence="2 3" key="2">
    <citation type="submission" date="2007-09" db="EMBL/GenBank/DDBJ databases">
        <authorList>
            <person name="Fulton L."/>
            <person name="Clifton S."/>
            <person name="Fulton B."/>
            <person name="Xu J."/>
            <person name="Minx P."/>
            <person name="Pepin K.H."/>
            <person name="Johnson M."/>
            <person name="Thiruvilangam P."/>
            <person name="Bhonagiri V."/>
            <person name="Nash W.E."/>
            <person name="Mardis E.R."/>
            <person name="Wilson R.K."/>
        </authorList>
    </citation>
    <scope>NUCLEOTIDE SEQUENCE [LARGE SCALE GENOMIC DNA]</scope>
    <source>
        <strain evidence="2 3">ATCC 33270</strain>
    </source>
</reference>
<evidence type="ECO:0000313" key="3">
    <source>
        <dbReference type="Proteomes" id="UP000003162"/>
    </source>
</evidence>
<keyword evidence="1" id="KW-0812">Transmembrane</keyword>
<name>A8SKU8_9FIRM</name>
<proteinExistence type="predicted"/>
<dbReference type="Proteomes" id="UP000003162">
    <property type="component" value="Unassembled WGS sequence"/>
</dbReference>
<gene>
    <name evidence="2" type="ORF">PEPMIC_00783</name>
</gene>
<dbReference type="GeneID" id="93385733"/>
<protein>
    <submittedName>
        <fullName evidence="2">Uncharacterized protein</fullName>
    </submittedName>
</protein>
<dbReference type="AlphaFoldDB" id="A8SKU8"/>
<dbReference type="RefSeq" id="WP_004832668.1">
    <property type="nucleotide sequence ID" value="NZ_DS483517.1"/>
</dbReference>
<organism evidence="2 3">
    <name type="scientific">Parvimonas micra ATCC 33270</name>
    <dbReference type="NCBI Taxonomy" id="411465"/>
    <lineage>
        <taxon>Bacteria</taxon>
        <taxon>Bacillati</taxon>
        <taxon>Bacillota</taxon>
        <taxon>Tissierellia</taxon>
        <taxon>Tissierellales</taxon>
        <taxon>Peptoniphilaceae</taxon>
        <taxon>Parvimonas</taxon>
    </lineage>
</organism>
<accession>A8SKU8</accession>
<reference evidence="2 3" key="1">
    <citation type="submission" date="2007-09" db="EMBL/GenBank/DDBJ databases">
        <title>Draft genome sequence of Peptostreptococcus micros (ATCC 33270).</title>
        <authorList>
            <person name="Sudarsanam P."/>
            <person name="Ley R."/>
            <person name="Guruge J."/>
            <person name="Turnbaugh P.J."/>
            <person name="Mahowald M."/>
            <person name="Liep D."/>
            <person name="Gordon J."/>
        </authorList>
    </citation>
    <scope>NUCLEOTIDE SEQUENCE [LARGE SCALE GENOMIC DNA]</scope>
    <source>
        <strain evidence="2 3">ATCC 33270</strain>
    </source>
</reference>
<feature type="transmembrane region" description="Helical" evidence="1">
    <location>
        <begin position="12"/>
        <end position="31"/>
    </location>
</feature>
<sequence length="41" mass="4960">MTNLIKFSKENIFNYFDFVLTTLFFNFNNGLTVLKNIIFNY</sequence>
<evidence type="ECO:0000256" key="1">
    <source>
        <dbReference type="SAM" id="Phobius"/>
    </source>
</evidence>
<comment type="caution">
    <text evidence="2">The sequence shown here is derived from an EMBL/GenBank/DDBJ whole genome shotgun (WGS) entry which is preliminary data.</text>
</comment>
<dbReference type="HOGENOM" id="CLU_3274025_0_0_9"/>
<keyword evidence="1" id="KW-1133">Transmembrane helix</keyword>
<keyword evidence="1" id="KW-0472">Membrane</keyword>